<evidence type="ECO:0000259" key="2">
    <source>
        <dbReference type="PROSITE" id="PS52001"/>
    </source>
</evidence>
<dbReference type="InterPro" id="IPR039683">
    <property type="entry name" value="Lsm12-like"/>
</dbReference>
<feature type="compositionally biased region" description="Low complexity" evidence="1">
    <location>
        <begin position="32"/>
        <end position="47"/>
    </location>
</feature>
<keyword evidence="4" id="KW-1185">Reference proteome</keyword>
<gene>
    <name evidence="3" type="ORF">RDWZM_001651</name>
</gene>
<dbReference type="PANTHER" id="PTHR13542">
    <property type="entry name" value="LSM12 HOMOLOG"/>
    <property type="match status" value="1"/>
</dbReference>
<feature type="compositionally biased region" description="Polar residues" evidence="1">
    <location>
        <begin position="83"/>
        <end position="114"/>
    </location>
</feature>
<feature type="compositionally biased region" description="Low complexity" evidence="1">
    <location>
        <begin position="13"/>
        <end position="22"/>
    </location>
</feature>
<evidence type="ECO:0000256" key="1">
    <source>
        <dbReference type="SAM" id="MobiDB-lite"/>
    </source>
</evidence>
<evidence type="ECO:0000313" key="3">
    <source>
        <dbReference type="EMBL" id="KAJ6223106.1"/>
    </source>
</evidence>
<feature type="compositionally biased region" description="Low complexity" evidence="1">
    <location>
        <begin position="465"/>
        <end position="486"/>
    </location>
</feature>
<feature type="compositionally biased region" description="Low complexity" evidence="1">
    <location>
        <begin position="390"/>
        <end position="453"/>
    </location>
</feature>
<dbReference type="Pfam" id="PF09793">
    <property type="entry name" value="AD"/>
    <property type="match status" value="1"/>
</dbReference>
<feature type="compositionally biased region" description="Low complexity" evidence="1">
    <location>
        <begin position="141"/>
        <end position="180"/>
    </location>
</feature>
<dbReference type="PROSITE" id="PS52001">
    <property type="entry name" value="AD"/>
    <property type="match status" value="1"/>
</dbReference>
<dbReference type="InterPro" id="IPR047574">
    <property type="entry name" value="AD"/>
</dbReference>
<dbReference type="AlphaFoldDB" id="A0A9Q0RRH8"/>
<dbReference type="Pfam" id="PF21166">
    <property type="entry name" value="LSM12_LSM"/>
    <property type="match status" value="1"/>
</dbReference>
<feature type="domain" description="AD" evidence="2">
    <location>
        <begin position="276"/>
        <end position="380"/>
    </location>
</feature>
<feature type="region of interest" description="Disordered" evidence="1">
    <location>
        <begin position="390"/>
        <end position="508"/>
    </location>
</feature>
<name>A0A9Q0RRH8_BLOTA</name>
<dbReference type="InterPro" id="IPR019181">
    <property type="entry name" value="LSM12_ABD"/>
</dbReference>
<feature type="region of interest" description="Disordered" evidence="1">
    <location>
        <begin position="1"/>
        <end position="180"/>
    </location>
</feature>
<feature type="compositionally biased region" description="Low complexity" evidence="1">
    <location>
        <begin position="120"/>
        <end position="133"/>
    </location>
</feature>
<proteinExistence type="predicted"/>
<sequence length="508" mass="54781">MRVHDLVATVPNHPQQTQSQHPTHSHQHLHRQQSQQSNRSNNQSNNLRNHHNQGQQHYGSSSSTNRHHSNHHQYNLSAPHPPSQSSYYYQQHPNSHYQYYQTSRGSGNTGSNQHHQGRGSSISSTQSSSSNQAKSHHQSNKVKQQSKSQSVTESMSTSVTMSSVGMSNQPSSTSNTSASIASTTTISPNATASLFETHIFAPGDIVEVQTIHQETITGEVLAFEYNAKLLILKSPPANGSPSANNITCVNLGLCSKVNIISGPKSSQTLAELDKLPDIDIKKVEDRMKKAIEERKYVVDLYKSGVAFEGIALFTKLQKTIGENPGISWDRDSIMIGKSIRISVPYRADCITIVGKGSTSKDETSVQYTKQLLEKYWRDLNKDPYTLESLPQVTSSASSTPTPTPASSSASSSSAQQQTLKSTGSPKSKSNSQSGVSSSLSSSSSTQKNVTQTNRGHHAANDHKSVGSSSAASSIVSSTSDLSISSDQTKKTGDASPPQLPPSTTVARG</sequence>
<evidence type="ECO:0000313" key="4">
    <source>
        <dbReference type="Proteomes" id="UP001142055"/>
    </source>
</evidence>
<accession>A0A9Q0RRH8</accession>
<dbReference type="SMART" id="SM00995">
    <property type="entry name" value="AD"/>
    <property type="match status" value="1"/>
</dbReference>
<comment type="caution">
    <text evidence="3">The sequence shown here is derived from an EMBL/GenBank/DDBJ whole genome shotgun (WGS) entry which is preliminary data.</text>
</comment>
<organism evidence="3 4">
    <name type="scientific">Blomia tropicalis</name>
    <name type="common">Mite</name>
    <dbReference type="NCBI Taxonomy" id="40697"/>
    <lineage>
        <taxon>Eukaryota</taxon>
        <taxon>Metazoa</taxon>
        <taxon>Ecdysozoa</taxon>
        <taxon>Arthropoda</taxon>
        <taxon>Chelicerata</taxon>
        <taxon>Arachnida</taxon>
        <taxon>Acari</taxon>
        <taxon>Acariformes</taxon>
        <taxon>Sarcoptiformes</taxon>
        <taxon>Astigmata</taxon>
        <taxon>Glycyphagoidea</taxon>
        <taxon>Echimyopodidae</taxon>
        <taxon>Blomia</taxon>
    </lineage>
</organism>
<dbReference type="EMBL" id="JAPWDV010000001">
    <property type="protein sequence ID" value="KAJ6223106.1"/>
    <property type="molecule type" value="Genomic_DNA"/>
</dbReference>
<protein>
    <recommendedName>
        <fullName evidence="2">AD domain-containing protein</fullName>
    </recommendedName>
</protein>
<dbReference type="InterPro" id="IPR048478">
    <property type="entry name" value="LSM12_LSM"/>
</dbReference>
<dbReference type="Proteomes" id="UP001142055">
    <property type="component" value="Chromosome 1"/>
</dbReference>
<reference evidence="3" key="1">
    <citation type="submission" date="2022-12" db="EMBL/GenBank/DDBJ databases">
        <title>Genome assemblies of Blomia tropicalis.</title>
        <authorList>
            <person name="Cui Y."/>
        </authorList>
    </citation>
    <scope>NUCLEOTIDE SEQUENCE</scope>
    <source>
        <tissue evidence="3">Adult mites</tissue>
    </source>
</reference>